<reference evidence="3" key="1">
    <citation type="submission" date="2020-12" db="UniProtKB">
        <authorList>
            <consortium name="WormBaseParasite"/>
        </authorList>
    </citation>
    <scope>IDENTIFICATION</scope>
    <source>
        <strain evidence="3">MHco3</strain>
    </source>
</reference>
<name>A0A7I4Z3M2_HAECO</name>
<dbReference type="Pfam" id="PF07245">
    <property type="entry name" value="Phlebovirus_G2"/>
    <property type="match status" value="1"/>
</dbReference>
<protein>
    <submittedName>
        <fullName evidence="3">Phlebovirus_G2 domain-containing protein</fullName>
    </submittedName>
</protein>
<sequence length="334" mass="36791">MEMTSVLKVNSFKKDACFRLLLYESTVLEVQMTWEDAHLLCEKSTITYTRNATRRVIDSKRCPTKGSCKGNKCADVNPNSKVKELEIGAKYPGITGCFESCGGLGCDCFWPSSGCLYYRVHAVPADERIFQIFSCSRWQERVKVKVHMKRSAEKISRTYVLALQPNIPVQLPSLSFTLSVLALPPVPTLNTAFITAGDSTALWNTNKQPVLLCPSHEHAKDLRCSLQDNCDCTPAELQVVCQCKDDKISQNFQDISNVLPVIQPGLKITKSPKHAVIAHIEQGASAEILLNAGETLDDSIKGFMEGQCTADDTYIAGCNNCNMGAIAAIQCISR</sequence>
<proteinExistence type="predicted"/>
<accession>A0A7I4Z3M2</accession>
<feature type="domain" description="Phlebovirus glycoprotein G2 fusion" evidence="1">
    <location>
        <begin position="2"/>
        <end position="288"/>
    </location>
</feature>
<dbReference type="WBParaSite" id="HCON_00178980-00001">
    <property type="protein sequence ID" value="HCON_00178980-00001"/>
    <property type="gene ID" value="HCON_00178980"/>
</dbReference>
<keyword evidence="2" id="KW-1185">Reference proteome</keyword>
<dbReference type="AlphaFoldDB" id="A0A7I4Z3M2"/>
<dbReference type="OrthoDB" id="5875705at2759"/>
<dbReference type="OMA" id="CPSHEHA"/>
<evidence type="ECO:0000259" key="1">
    <source>
        <dbReference type="Pfam" id="PF07245"/>
    </source>
</evidence>
<organism evidence="2 3">
    <name type="scientific">Haemonchus contortus</name>
    <name type="common">Barber pole worm</name>
    <dbReference type="NCBI Taxonomy" id="6289"/>
    <lineage>
        <taxon>Eukaryota</taxon>
        <taxon>Metazoa</taxon>
        <taxon>Ecdysozoa</taxon>
        <taxon>Nematoda</taxon>
        <taxon>Chromadorea</taxon>
        <taxon>Rhabditida</taxon>
        <taxon>Rhabditina</taxon>
        <taxon>Rhabditomorpha</taxon>
        <taxon>Strongyloidea</taxon>
        <taxon>Trichostrongylidae</taxon>
        <taxon>Haemonchus</taxon>
    </lineage>
</organism>
<evidence type="ECO:0000313" key="3">
    <source>
        <dbReference type="WBParaSite" id="HCON_00178980-00001"/>
    </source>
</evidence>
<dbReference type="InterPro" id="IPR009878">
    <property type="entry name" value="Phlebovirus_G2_fusion"/>
</dbReference>
<dbReference type="Proteomes" id="UP000025227">
    <property type="component" value="Unplaced"/>
</dbReference>
<evidence type="ECO:0000313" key="2">
    <source>
        <dbReference type="Proteomes" id="UP000025227"/>
    </source>
</evidence>